<accession>A0A1H0PRT8</accession>
<dbReference type="STRING" id="504798.SAMN05421871_106206"/>
<reference evidence="2" key="1">
    <citation type="submission" date="2016-10" db="EMBL/GenBank/DDBJ databases">
        <authorList>
            <person name="Varghese N."/>
            <person name="Submissions S."/>
        </authorList>
    </citation>
    <scope>NUCLEOTIDE SEQUENCE [LARGE SCALE GENOMIC DNA]</scope>
    <source>
        <strain evidence="2">IBRC-M 10655</strain>
    </source>
</reference>
<name>A0A1H0PRT8_9PSEU</name>
<protein>
    <submittedName>
        <fullName evidence="1">Uncharacterized protein</fullName>
    </submittedName>
</protein>
<dbReference type="EMBL" id="FNJB01000006">
    <property type="protein sequence ID" value="SDP07832.1"/>
    <property type="molecule type" value="Genomic_DNA"/>
</dbReference>
<evidence type="ECO:0000313" key="2">
    <source>
        <dbReference type="Proteomes" id="UP000199651"/>
    </source>
</evidence>
<organism evidence="1 2">
    <name type="scientific">Actinokineospora alba</name>
    <dbReference type="NCBI Taxonomy" id="504798"/>
    <lineage>
        <taxon>Bacteria</taxon>
        <taxon>Bacillati</taxon>
        <taxon>Actinomycetota</taxon>
        <taxon>Actinomycetes</taxon>
        <taxon>Pseudonocardiales</taxon>
        <taxon>Pseudonocardiaceae</taxon>
        <taxon>Actinokineospora</taxon>
    </lineage>
</organism>
<evidence type="ECO:0000313" key="1">
    <source>
        <dbReference type="EMBL" id="SDP07832.1"/>
    </source>
</evidence>
<dbReference type="AlphaFoldDB" id="A0A1H0PRT8"/>
<sequence>MGGRSASFGVEEGSRRGLVSIMLVPAGVSAPLHPPWIDRPGALGAVAVAPSGGQLVVAVEPFPESPDLPLDDDDVRELAQELAARY</sequence>
<keyword evidence="2" id="KW-1185">Reference proteome</keyword>
<gene>
    <name evidence="1" type="ORF">SAMN05192558_106246</name>
</gene>
<proteinExistence type="predicted"/>
<dbReference type="Proteomes" id="UP000199651">
    <property type="component" value="Unassembled WGS sequence"/>
</dbReference>